<evidence type="ECO:0000256" key="3">
    <source>
        <dbReference type="ARBA" id="ARBA00022692"/>
    </source>
</evidence>
<evidence type="ECO:0000256" key="2">
    <source>
        <dbReference type="ARBA" id="ARBA00022475"/>
    </source>
</evidence>
<evidence type="ECO:0000259" key="7">
    <source>
        <dbReference type="Pfam" id="PF13491"/>
    </source>
</evidence>
<accession>A0A0F9B5B2</accession>
<feature type="domain" description="DNA translocase FtsK 4TM region" evidence="7">
    <location>
        <begin position="21"/>
        <end position="150"/>
    </location>
</feature>
<keyword evidence="5 6" id="KW-0472">Membrane</keyword>
<gene>
    <name evidence="8" type="ORF">LCGC14_2489290</name>
</gene>
<keyword evidence="4 6" id="KW-1133">Transmembrane helix</keyword>
<evidence type="ECO:0000256" key="4">
    <source>
        <dbReference type="ARBA" id="ARBA00022989"/>
    </source>
</evidence>
<dbReference type="AlphaFoldDB" id="A0A0F9B5B2"/>
<dbReference type="GO" id="GO:0005886">
    <property type="term" value="C:plasma membrane"/>
    <property type="evidence" value="ECO:0007669"/>
    <property type="project" value="UniProtKB-SubCell"/>
</dbReference>
<evidence type="ECO:0000256" key="5">
    <source>
        <dbReference type="ARBA" id="ARBA00023136"/>
    </source>
</evidence>
<organism evidence="8">
    <name type="scientific">marine sediment metagenome</name>
    <dbReference type="NCBI Taxonomy" id="412755"/>
    <lineage>
        <taxon>unclassified sequences</taxon>
        <taxon>metagenomes</taxon>
        <taxon>ecological metagenomes</taxon>
    </lineage>
</organism>
<comment type="subcellular location">
    <subcellularLocation>
        <location evidence="1">Cell membrane</location>
        <topology evidence="1">Multi-pass membrane protein</topology>
    </subcellularLocation>
</comment>
<evidence type="ECO:0000256" key="1">
    <source>
        <dbReference type="ARBA" id="ARBA00004651"/>
    </source>
</evidence>
<keyword evidence="3 6" id="KW-0812">Transmembrane</keyword>
<feature type="transmembrane region" description="Helical" evidence="6">
    <location>
        <begin position="74"/>
        <end position="95"/>
    </location>
</feature>
<feature type="non-terminal residue" evidence="8">
    <location>
        <position position="151"/>
    </location>
</feature>
<reference evidence="8" key="1">
    <citation type="journal article" date="2015" name="Nature">
        <title>Complex archaea that bridge the gap between prokaryotes and eukaryotes.</title>
        <authorList>
            <person name="Spang A."/>
            <person name="Saw J.H."/>
            <person name="Jorgensen S.L."/>
            <person name="Zaremba-Niedzwiedzka K."/>
            <person name="Martijn J."/>
            <person name="Lind A.E."/>
            <person name="van Eijk R."/>
            <person name="Schleper C."/>
            <person name="Guy L."/>
            <person name="Ettema T.J."/>
        </authorList>
    </citation>
    <scope>NUCLEOTIDE SEQUENCE</scope>
</reference>
<evidence type="ECO:0000313" key="8">
    <source>
        <dbReference type="EMBL" id="KKL17064.1"/>
    </source>
</evidence>
<protein>
    <recommendedName>
        <fullName evidence="7">DNA translocase FtsK 4TM region domain-containing protein</fullName>
    </recommendedName>
</protein>
<keyword evidence="2" id="KW-1003">Cell membrane</keyword>
<sequence length="151" mass="16245">MAYQTRGRDPLLDTNMAEAIEKRGKELLGLVLIVMGLMAAMMIGSYTPDDPNWMVATDAPAQNWLGRMGASLSAPLFMIVGWGAWSVAAILLAWGARFALHQGEERAMGRLIFAPIAVALCAIYGATLTPDSNWLQTHSFGLGGLFGDTVM</sequence>
<dbReference type="InterPro" id="IPR025199">
    <property type="entry name" value="FtsK_4TM"/>
</dbReference>
<dbReference type="Pfam" id="PF13491">
    <property type="entry name" value="FtsK_4TM"/>
    <property type="match status" value="1"/>
</dbReference>
<feature type="transmembrane region" description="Helical" evidence="6">
    <location>
        <begin position="107"/>
        <end position="126"/>
    </location>
</feature>
<name>A0A0F9B5B2_9ZZZZ</name>
<feature type="transmembrane region" description="Helical" evidence="6">
    <location>
        <begin position="27"/>
        <end position="46"/>
    </location>
</feature>
<dbReference type="EMBL" id="LAZR01039414">
    <property type="protein sequence ID" value="KKL17064.1"/>
    <property type="molecule type" value="Genomic_DNA"/>
</dbReference>
<evidence type="ECO:0000256" key="6">
    <source>
        <dbReference type="SAM" id="Phobius"/>
    </source>
</evidence>
<comment type="caution">
    <text evidence="8">The sequence shown here is derived from an EMBL/GenBank/DDBJ whole genome shotgun (WGS) entry which is preliminary data.</text>
</comment>
<proteinExistence type="predicted"/>